<keyword evidence="2" id="KW-1185">Reference proteome</keyword>
<reference evidence="1 2" key="1">
    <citation type="submission" date="2019-03" db="EMBL/GenBank/DDBJ databases">
        <title>Genomic Encyclopedia of Type Strains, Phase IV (KMG-IV): sequencing the most valuable type-strain genomes for metagenomic binning, comparative biology and taxonomic classification.</title>
        <authorList>
            <person name="Goeker M."/>
        </authorList>
    </citation>
    <scope>NUCLEOTIDE SEQUENCE [LARGE SCALE GENOMIC DNA]</scope>
    <source>
        <strain evidence="1 2">DSM 12121</strain>
    </source>
</reference>
<comment type="caution">
    <text evidence="1">The sequence shown here is derived from an EMBL/GenBank/DDBJ whole genome shotgun (WGS) entry which is preliminary data.</text>
</comment>
<organism evidence="1 2">
    <name type="scientific">Azoarcus indigens</name>
    <dbReference type="NCBI Taxonomy" id="29545"/>
    <lineage>
        <taxon>Bacteria</taxon>
        <taxon>Pseudomonadati</taxon>
        <taxon>Pseudomonadota</taxon>
        <taxon>Betaproteobacteria</taxon>
        <taxon>Rhodocyclales</taxon>
        <taxon>Zoogloeaceae</taxon>
        <taxon>Azoarcus</taxon>
    </lineage>
</organism>
<dbReference type="InterPro" id="IPR050867">
    <property type="entry name" value="NiFe/NiFeSe_hydrgnase_LSU"/>
</dbReference>
<dbReference type="Proteomes" id="UP000295129">
    <property type="component" value="Unassembled WGS sequence"/>
</dbReference>
<dbReference type="Gene3D" id="1.10.645.10">
    <property type="entry name" value="Cytochrome-c3 Hydrogenase, chain B"/>
    <property type="match status" value="2"/>
</dbReference>
<dbReference type="AlphaFoldDB" id="A0A4V3BM83"/>
<evidence type="ECO:0008006" key="3">
    <source>
        <dbReference type="Google" id="ProtNLM"/>
    </source>
</evidence>
<evidence type="ECO:0000313" key="2">
    <source>
        <dbReference type="Proteomes" id="UP000295129"/>
    </source>
</evidence>
<protein>
    <recommendedName>
        <fullName evidence="3">Coenzyme F420-reducing hydrogenase alpha subunit</fullName>
    </recommendedName>
</protein>
<accession>A0A4V3BM83</accession>
<dbReference type="PANTHER" id="PTHR42958">
    <property type="entry name" value="HYDROGENASE-2 LARGE CHAIN"/>
    <property type="match status" value="1"/>
</dbReference>
<sequence length="387" mass="40585">MNTQADPLLLHAHRQGSQLTHIDIRNQRPRAAALLAGRSPAEAAALVPRLFALCAQAQQSAARLACAAALGQPTPGEDEAAALERCLAAEAAQEHLWRLLLDWPPLLGFDARRNRYAELHRRLARPLSAEEAYALGGDLLDLVARELLAGFFTRLREPRNLGEFVDRAEAGGGLGSVLGALVRSGTAGAPASGAVALLPRRSAAGWLDALGGLPDEDWCLQPIDHGAAAETGPLARNAGSPLVRLLLEQGHRISARLLAKVIDVADCASRLRQPLAAGVPELADAASPAPGVGLAWVETARGLLLHGVRLDGEGRIADYRVCAPTEWNFHPAGSFASEGSGWPAPDSGIAQKRLNALALALDPCVAYRVILDDADPTEDAATGAGHA</sequence>
<proteinExistence type="predicted"/>
<dbReference type="EMBL" id="SNVV01000011">
    <property type="protein sequence ID" value="TDN49532.1"/>
    <property type="molecule type" value="Genomic_DNA"/>
</dbReference>
<dbReference type="OrthoDB" id="9157196at2"/>
<dbReference type="RefSeq" id="WP_133592249.1">
    <property type="nucleotide sequence ID" value="NZ_SNVV01000011.1"/>
</dbReference>
<dbReference type="InterPro" id="IPR029014">
    <property type="entry name" value="NiFe-Hase_large"/>
</dbReference>
<name>A0A4V3BM83_9RHOO</name>
<gene>
    <name evidence="1" type="ORF">C7389_11110</name>
</gene>
<dbReference type="PANTHER" id="PTHR42958:SF4">
    <property type="entry name" value="HYDROGENASE EXPRESSION_FORMATION PROTEIN HUPK"/>
    <property type="match status" value="1"/>
</dbReference>
<evidence type="ECO:0000313" key="1">
    <source>
        <dbReference type="EMBL" id="TDN49532.1"/>
    </source>
</evidence>
<dbReference type="SUPFAM" id="SSF56762">
    <property type="entry name" value="HydB/Nqo4-like"/>
    <property type="match status" value="1"/>
</dbReference>